<dbReference type="PANTHER" id="PTHR24035:SF109">
    <property type="entry name" value="PROTEIN DRAPER"/>
    <property type="match status" value="1"/>
</dbReference>
<feature type="region of interest" description="Disordered" evidence="1">
    <location>
        <begin position="254"/>
        <end position="274"/>
    </location>
</feature>
<feature type="transmembrane region" description="Helical" evidence="2">
    <location>
        <begin position="284"/>
        <end position="309"/>
    </location>
</feature>
<evidence type="ECO:0000256" key="1">
    <source>
        <dbReference type="SAM" id="MobiDB-lite"/>
    </source>
</evidence>
<evidence type="ECO:0000259" key="5">
    <source>
        <dbReference type="PROSITE" id="PS01186"/>
    </source>
</evidence>
<sequence>MAAFSVIVFVFFLCSGLALGTTTELKNSGNSRYFDPTCNMPAREGDEGHRFPFVIGYQVGSKDPKNLTDNKEHDYDHWVKYVHVIANDTCGTTFYIMVVGKVQSQLAFIDPDNLVPEYGCDPVPKNATHLPSLEVHWNVSRAYLDVDDNVPSEWFDWGAPSDRRILLIARVQHVYSATPTVAVNCHVTLGLLTLNQITIRVYYPGCPEGKYGGQCEHNCSCPDNATCHTLNGACKCPDGWTGQFCNEAIPLTTPSSSGTTDQASSSSNTNATATIVPQPPSSRLALYVTLPIVLCLVIIIILVFSWWWIYRKKKTAHTQLAYENNVLYDDDEGI</sequence>
<accession>A0A8J9Z0R3</accession>
<dbReference type="Gene3D" id="2.170.300.10">
    <property type="entry name" value="Tie2 ligand-binding domain superfamily"/>
    <property type="match status" value="1"/>
</dbReference>
<keyword evidence="7" id="KW-1185">Reference proteome</keyword>
<feature type="chain" id="PRO_5035419654" evidence="3">
    <location>
        <begin position="21"/>
        <end position="334"/>
    </location>
</feature>
<dbReference type="PANTHER" id="PTHR24035">
    <property type="entry name" value="MULTIPLE EPIDERMAL GROWTH FACTOR-LIKE DOMAINS PROTEIN"/>
    <property type="match status" value="1"/>
</dbReference>
<reference evidence="6" key="1">
    <citation type="submission" date="2022-01" db="EMBL/GenBank/DDBJ databases">
        <authorList>
            <person name="Braso-Vives M."/>
        </authorList>
    </citation>
    <scope>NUCLEOTIDE SEQUENCE</scope>
</reference>
<feature type="domain" description="EGF-like" evidence="4 5">
    <location>
        <begin position="234"/>
        <end position="245"/>
    </location>
</feature>
<keyword evidence="2" id="KW-1133">Transmembrane helix</keyword>
<feature type="signal peptide" evidence="3">
    <location>
        <begin position="1"/>
        <end position="20"/>
    </location>
</feature>
<name>A0A8J9Z0R3_BRALA</name>
<dbReference type="PROSITE" id="PS01186">
    <property type="entry name" value="EGF_2"/>
    <property type="match status" value="1"/>
</dbReference>
<dbReference type="InterPro" id="IPR052108">
    <property type="entry name" value="MEGF/SIB"/>
</dbReference>
<feature type="compositionally biased region" description="Low complexity" evidence="1">
    <location>
        <begin position="255"/>
        <end position="274"/>
    </location>
</feature>
<dbReference type="CDD" id="cd00053">
    <property type="entry name" value="EGF"/>
    <property type="match status" value="1"/>
</dbReference>
<protein>
    <submittedName>
        <fullName evidence="6">MEGF6 protein</fullName>
    </submittedName>
</protein>
<evidence type="ECO:0000259" key="4">
    <source>
        <dbReference type="PROSITE" id="PS00022"/>
    </source>
</evidence>
<dbReference type="EMBL" id="OV696699">
    <property type="protein sequence ID" value="CAH1245054.1"/>
    <property type="molecule type" value="Genomic_DNA"/>
</dbReference>
<evidence type="ECO:0000256" key="3">
    <source>
        <dbReference type="SAM" id="SignalP"/>
    </source>
</evidence>
<dbReference type="OrthoDB" id="10252017at2759"/>
<proteinExistence type="predicted"/>
<keyword evidence="2" id="KW-0472">Membrane</keyword>
<dbReference type="InterPro" id="IPR000742">
    <property type="entry name" value="EGF"/>
</dbReference>
<dbReference type="Proteomes" id="UP000838412">
    <property type="component" value="Chromosome 14"/>
</dbReference>
<keyword evidence="2" id="KW-0812">Transmembrane</keyword>
<keyword evidence="3" id="KW-0732">Signal</keyword>
<evidence type="ECO:0000313" key="7">
    <source>
        <dbReference type="Proteomes" id="UP000838412"/>
    </source>
</evidence>
<dbReference type="AlphaFoldDB" id="A0A8J9Z0R3"/>
<gene>
    <name evidence="6" type="primary">MEGF6</name>
    <name evidence="6" type="ORF">BLAG_LOCUS7518</name>
</gene>
<dbReference type="PROSITE" id="PS00022">
    <property type="entry name" value="EGF_1"/>
    <property type="match status" value="1"/>
</dbReference>
<evidence type="ECO:0000256" key="2">
    <source>
        <dbReference type="SAM" id="Phobius"/>
    </source>
</evidence>
<evidence type="ECO:0000313" key="6">
    <source>
        <dbReference type="EMBL" id="CAH1245054.1"/>
    </source>
</evidence>
<organism evidence="6 7">
    <name type="scientific">Branchiostoma lanceolatum</name>
    <name type="common">Common lancelet</name>
    <name type="synonym">Amphioxus lanceolatum</name>
    <dbReference type="NCBI Taxonomy" id="7740"/>
    <lineage>
        <taxon>Eukaryota</taxon>
        <taxon>Metazoa</taxon>
        <taxon>Chordata</taxon>
        <taxon>Cephalochordata</taxon>
        <taxon>Leptocardii</taxon>
        <taxon>Amphioxiformes</taxon>
        <taxon>Branchiostomatidae</taxon>
        <taxon>Branchiostoma</taxon>
    </lineage>
</organism>